<dbReference type="SUPFAM" id="SSF46785">
    <property type="entry name" value="Winged helix' DNA-binding domain"/>
    <property type="match status" value="1"/>
</dbReference>
<comment type="caution">
    <text evidence="6">The sequence shown here is derived from an EMBL/GenBank/DDBJ whole genome shotgun (WGS) entry which is preliminary data.</text>
</comment>
<dbReference type="OrthoDB" id="107670at2"/>
<dbReference type="CDD" id="cd05466">
    <property type="entry name" value="PBP2_LTTR_substrate"/>
    <property type="match status" value="1"/>
</dbReference>
<evidence type="ECO:0000256" key="4">
    <source>
        <dbReference type="ARBA" id="ARBA00023163"/>
    </source>
</evidence>
<evidence type="ECO:0000313" key="7">
    <source>
        <dbReference type="Proteomes" id="UP000295063"/>
    </source>
</evidence>
<evidence type="ECO:0000259" key="5">
    <source>
        <dbReference type="PROSITE" id="PS50931"/>
    </source>
</evidence>
<dbReference type="GO" id="GO:0000976">
    <property type="term" value="F:transcription cis-regulatory region binding"/>
    <property type="evidence" value="ECO:0007669"/>
    <property type="project" value="TreeGrafter"/>
</dbReference>
<accession>A0A4R1PZ87</accession>
<dbReference type="Gene3D" id="1.10.10.10">
    <property type="entry name" value="Winged helix-like DNA-binding domain superfamily/Winged helix DNA-binding domain"/>
    <property type="match status" value="1"/>
</dbReference>
<dbReference type="InterPro" id="IPR005119">
    <property type="entry name" value="LysR_subst-bd"/>
</dbReference>
<keyword evidence="3 6" id="KW-0238">DNA-binding</keyword>
<dbReference type="Proteomes" id="UP000295063">
    <property type="component" value="Unassembled WGS sequence"/>
</dbReference>
<dbReference type="SUPFAM" id="SSF53850">
    <property type="entry name" value="Periplasmic binding protein-like II"/>
    <property type="match status" value="1"/>
</dbReference>
<dbReference type="PANTHER" id="PTHR30126:SF78">
    <property type="entry name" value="HTH LYSR-TYPE DOMAIN-CONTAINING PROTEIN"/>
    <property type="match status" value="1"/>
</dbReference>
<dbReference type="InterPro" id="IPR000847">
    <property type="entry name" value="LysR_HTH_N"/>
</dbReference>
<dbReference type="GO" id="GO:0003700">
    <property type="term" value="F:DNA-binding transcription factor activity"/>
    <property type="evidence" value="ECO:0007669"/>
    <property type="project" value="InterPro"/>
</dbReference>
<dbReference type="Pfam" id="PF03466">
    <property type="entry name" value="LysR_substrate"/>
    <property type="match status" value="1"/>
</dbReference>
<dbReference type="PANTHER" id="PTHR30126">
    <property type="entry name" value="HTH-TYPE TRANSCRIPTIONAL REGULATOR"/>
    <property type="match status" value="1"/>
</dbReference>
<dbReference type="RefSeq" id="WP_132077791.1">
    <property type="nucleotide sequence ID" value="NZ_SLUI01000004.1"/>
</dbReference>
<evidence type="ECO:0000256" key="1">
    <source>
        <dbReference type="ARBA" id="ARBA00009437"/>
    </source>
</evidence>
<dbReference type="EMBL" id="SLUI01000004">
    <property type="protein sequence ID" value="TCL38191.1"/>
    <property type="molecule type" value="Genomic_DNA"/>
</dbReference>
<dbReference type="InterPro" id="IPR036390">
    <property type="entry name" value="WH_DNA-bd_sf"/>
</dbReference>
<dbReference type="PRINTS" id="PR00039">
    <property type="entry name" value="HTHLYSR"/>
</dbReference>
<organism evidence="6 7">
    <name type="scientific">Anaerospora hongkongensis</name>
    <dbReference type="NCBI Taxonomy" id="244830"/>
    <lineage>
        <taxon>Bacteria</taxon>
        <taxon>Bacillati</taxon>
        <taxon>Bacillota</taxon>
        <taxon>Negativicutes</taxon>
        <taxon>Selenomonadales</taxon>
        <taxon>Sporomusaceae</taxon>
        <taxon>Anaerospora</taxon>
    </lineage>
</organism>
<proteinExistence type="inferred from homology"/>
<name>A0A4R1PZ87_9FIRM</name>
<protein>
    <submittedName>
        <fullName evidence="6">DNA-binding transcriptional LysR family regulator</fullName>
    </submittedName>
</protein>
<gene>
    <name evidence="6" type="ORF">EV210_104159</name>
</gene>
<keyword evidence="7" id="KW-1185">Reference proteome</keyword>
<dbReference type="InterPro" id="IPR036388">
    <property type="entry name" value="WH-like_DNA-bd_sf"/>
</dbReference>
<dbReference type="Gene3D" id="3.40.190.290">
    <property type="match status" value="1"/>
</dbReference>
<sequence>METQDWLILKVLFHTKNITKAAQTLFLSQPAITHRLRHMEEEFGVTIVQRASKGVHFTPQGEYLAKAADAMLVQFRQLKDDLLNMEDAVTGTLRLGSAHVFTKHRLPGLLKVFKNNYPNVEFKVTTTRSKDIFSLLYKQDIQVGFIRGASGWNGEKHLLFDEAICIASKEPFDIMDLPQLPRIDYQTDPTIQALIDNWWRETYPVPPLISMNVDRVDICKEMILNGLGYAFLPDILVNESDNLYKYIITDKAGKPILRQTWMIYQNTAIETNVVNAFVKCVKSINFKTFFP</sequence>
<evidence type="ECO:0000256" key="3">
    <source>
        <dbReference type="ARBA" id="ARBA00023125"/>
    </source>
</evidence>
<evidence type="ECO:0000256" key="2">
    <source>
        <dbReference type="ARBA" id="ARBA00023015"/>
    </source>
</evidence>
<evidence type="ECO:0000313" key="6">
    <source>
        <dbReference type="EMBL" id="TCL38191.1"/>
    </source>
</evidence>
<dbReference type="AlphaFoldDB" id="A0A4R1PZ87"/>
<dbReference type="PROSITE" id="PS50931">
    <property type="entry name" value="HTH_LYSR"/>
    <property type="match status" value="1"/>
</dbReference>
<keyword evidence="4" id="KW-0804">Transcription</keyword>
<comment type="similarity">
    <text evidence="1">Belongs to the LysR transcriptional regulatory family.</text>
</comment>
<dbReference type="Pfam" id="PF00126">
    <property type="entry name" value="HTH_1"/>
    <property type="match status" value="1"/>
</dbReference>
<keyword evidence="2" id="KW-0805">Transcription regulation</keyword>
<feature type="domain" description="HTH lysR-type" evidence="5">
    <location>
        <begin position="1"/>
        <end position="58"/>
    </location>
</feature>
<reference evidence="6 7" key="1">
    <citation type="submission" date="2019-03" db="EMBL/GenBank/DDBJ databases">
        <title>Genomic Encyclopedia of Type Strains, Phase IV (KMG-IV): sequencing the most valuable type-strain genomes for metagenomic binning, comparative biology and taxonomic classification.</title>
        <authorList>
            <person name="Goeker M."/>
        </authorList>
    </citation>
    <scope>NUCLEOTIDE SEQUENCE [LARGE SCALE GENOMIC DNA]</scope>
    <source>
        <strain evidence="6 7">DSM 15969</strain>
    </source>
</reference>